<evidence type="ECO:0000313" key="2">
    <source>
        <dbReference type="Proteomes" id="UP000036958"/>
    </source>
</evidence>
<dbReference type="AlphaFoldDB" id="A0A0L8V937"/>
<reference evidence="2" key="1">
    <citation type="submission" date="2015-07" db="EMBL/GenBank/DDBJ databases">
        <title>Genome sequencing of Sunxiuqinia dokdonensis strain SK.</title>
        <authorList>
            <person name="Ahn S."/>
            <person name="Kim B.-C."/>
        </authorList>
    </citation>
    <scope>NUCLEOTIDE SEQUENCE [LARGE SCALE GENOMIC DNA]</scope>
    <source>
        <strain evidence="2">SK</strain>
    </source>
</reference>
<keyword evidence="2" id="KW-1185">Reference proteome</keyword>
<protein>
    <submittedName>
        <fullName evidence="1">Uncharacterized protein</fullName>
    </submittedName>
</protein>
<evidence type="ECO:0000313" key="1">
    <source>
        <dbReference type="EMBL" id="KOH44682.1"/>
    </source>
</evidence>
<dbReference type="EMBL" id="LGIA01000156">
    <property type="protein sequence ID" value="KOH44682.1"/>
    <property type="molecule type" value="Genomic_DNA"/>
</dbReference>
<accession>A0A0L8V937</accession>
<name>A0A0L8V937_9BACT</name>
<comment type="caution">
    <text evidence="1">The sequence shown here is derived from an EMBL/GenBank/DDBJ whole genome shotgun (WGS) entry which is preliminary data.</text>
</comment>
<proteinExistence type="predicted"/>
<gene>
    <name evidence="1" type="ORF">NC99_25200</name>
</gene>
<organism evidence="1 2">
    <name type="scientific">Sunxiuqinia dokdonensis</name>
    <dbReference type="NCBI Taxonomy" id="1409788"/>
    <lineage>
        <taxon>Bacteria</taxon>
        <taxon>Pseudomonadati</taxon>
        <taxon>Bacteroidota</taxon>
        <taxon>Bacteroidia</taxon>
        <taxon>Marinilabiliales</taxon>
        <taxon>Prolixibacteraceae</taxon>
        <taxon>Sunxiuqinia</taxon>
    </lineage>
</organism>
<dbReference type="Proteomes" id="UP000036958">
    <property type="component" value="Unassembled WGS sequence"/>
</dbReference>
<sequence>MHFFIFFFRFDYQKKTYLLINEYQSWKMTKDQSGKPA</sequence>